<dbReference type="Proteomes" id="UP000278907">
    <property type="component" value="Unassembled WGS sequence"/>
</dbReference>
<comment type="caution">
    <text evidence="1">The sequence shown here is derived from an EMBL/GenBank/DDBJ whole genome shotgun (WGS) entry which is preliminary data.</text>
</comment>
<dbReference type="InterPro" id="IPR011990">
    <property type="entry name" value="TPR-like_helical_dom_sf"/>
</dbReference>
<evidence type="ECO:0008006" key="3">
    <source>
        <dbReference type="Google" id="ProtNLM"/>
    </source>
</evidence>
<reference evidence="1 2" key="1">
    <citation type="submission" date="2018-09" db="EMBL/GenBank/DDBJ databases">
        <authorList>
            <person name="Livingstone P.G."/>
            <person name="Whitworth D.E."/>
        </authorList>
    </citation>
    <scope>NUCLEOTIDE SEQUENCE [LARGE SCALE GENOMIC DNA]</scope>
    <source>
        <strain evidence="1 2">CA031B</strain>
    </source>
</reference>
<keyword evidence="2" id="KW-1185">Reference proteome</keyword>
<gene>
    <name evidence="1" type="ORF">D7Y13_36805</name>
</gene>
<sequence>MAPAPVIEHEPVEPKAPEAKKSVFDLVKSKKSEVEQKVTELVKTKQQEVQLKVSGLVQNRQYGAALEAANDCAASNPNMPECQLMLGDIHGKLNHRAESEKHYAKFLTLAPAAHPQRARVVELLGNASATRTPE</sequence>
<evidence type="ECO:0000313" key="2">
    <source>
        <dbReference type="Proteomes" id="UP000278907"/>
    </source>
</evidence>
<name>A0ABX9Q5Z2_9BACT</name>
<proteinExistence type="predicted"/>
<evidence type="ECO:0000313" key="1">
    <source>
        <dbReference type="EMBL" id="RKH92422.1"/>
    </source>
</evidence>
<organism evidence="1 2">
    <name type="scientific">Corallococcus praedator</name>
    <dbReference type="NCBI Taxonomy" id="2316724"/>
    <lineage>
        <taxon>Bacteria</taxon>
        <taxon>Pseudomonadati</taxon>
        <taxon>Myxococcota</taxon>
        <taxon>Myxococcia</taxon>
        <taxon>Myxococcales</taxon>
        <taxon>Cystobacterineae</taxon>
        <taxon>Myxococcaceae</taxon>
        <taxon>Corallococcus</taxon>
    </lineage>
</organism>
<dbReference type="Gene3D" id="1.25.40.10">
    <property type="entry name" value="Tetratricopeptide repeat domain"/>
    <property type="match status" value="1"/>
</dbReference>
<protein>
    <recommendedName>
        <fullName evidence="3">Tetratricopeptide repeat protein</fullName>
    </recommendedName>
</protein>
<dbReference type="EMBL" id="RAWI01000485">
    <property type="protein sequence ID" value="RKH92422.1"/>
    <property type="molecule type" value="Genomic_DNA"/>
</dbReference>
<dbReference type="SUPFAM" id="SSF48452">
    <property type="entry name" value="TPR-like"/>
    <property type="match status" value="1"/>
</dbReference>
<accession>A0ABX9Q5Z2</accession>